<name>A0A1F5S8Q1_9BACT</name>
<dbReference type="AlphaFoldDB" id="A0A1F5S8Q1"/>
<dbReference type="Pfam" id="PF03065">
    <property type="entry name" value="Glyco_hydro_57"/>
    <property type="match status" value="1"/>
</dbReference>
<comment type="caution">
    <text evidence="4">The sequence shown here is derived from an EMBL/GenBank/DDBJ whole genome shotgun (WGS) entry which is preliminary data.</text>
</comment>
<dbReference type="InterPro" id="IPR011330">
    <property type="entry name" value="Glyco_hydro/deAcase_b/a-brl"/>
</dbReference>
<dbReference type="InterPro" id="IPR052046">
    <property type="entry name" value="GH57_Enzymes"/>
</dbReference>
<feature type="domain" description="Glycoside hydrolase family 57 N-terminal" evidence="3">
    <location>
        <begin position="8"/>
        <end position="230"/>
    </location>
</feature>
<dbReference type="InterPro" id="IPR004300">
    <property type="entry name" value="Glyco_hydro_57_N"/>
</dbReference>
<evidence type="ECO:0000313" key="4">
    <source>
        <dbReference type="EMBL" id="OGF22942.1"/>
    </source>
</evidence>
<dbReference type="SUPFAM" id="SSF88713">
    <property type="entry name" value="Glycoside hydrolase/deacetylase"/>
    <property type="match status" value="1"/>
</dbReference>
<dbReference type="STRING" id="1797985.A2Y83_01625"/>
<accession>A0A1F5S8Q1</accession>
<dbReference type="Proteomes" id="UP000178323">
    <property type="component" value="Unassembled WGS sequence"/>
</dbReference>
<proteinExistence type="inferred from homology"/>
<dbReference type="PANTHER" id="PTHR36306:SF1">
    <property type="entry name" value="ALPHA-AMYLASE-RELATED"/>
    <property type="match status" value="1"/>
</dbReference>
<dbReference type="GO" id="GO:0003824">
    <property type="term" value="F:catalytic activity"/>
    <property type="evidence" value="ECO:0007669"/>
    <property type="project" value="InterPro"/>
</dbReference>
<dbReference type="Gene3D" id="3.20.110.20">
    <property type="match status" value="1"/>
</dbReference>
<sequence length="373" mass="43694">MERETVERAAKESYKFIVETLEAHPDFRVTVNICGTLTEQLDKYGYIDIIKRIKRLVRKKQVELASSAAFHPFFPLLPEEEITYQIFTNDAINKKYFGKIYKPAGFFIPEMAYSKKAAKIISNLGYKWTILDDIHLGGKLGNVNYNKGYIIKGTHLKTLFRKRRISKCYVPEEILKMMRNGEMPRHLITATDGELYGHHHSDDRGHLKKLLDSKKVETITVSDFFKKTKTWEEVEPINASWETTEKDLKNGEPYILWNNSRNKIQQKLWSLAKLALKTTDNHVNDINYGWARDHLNKGLASCTFWWASGRDFSDSFGPISWSPDEIEKGANELIRSIRSLDKASRTTKIKGEKLYIQIKKMIWEQHWKYYWKK</sequence>
<evidence type="ECO:0000256" key="2">
    <source>
        <dbReference type="ARBA" id="ARBA00023277"/>
    </source>
</evidence>
<dbReference type="EMBL" id="MFFS01000007">
    <property type="protein sequence ID" value="OGF22942.1"/>
    <property type="molecule type" value="Genomic_DNA"/>
</dbReference>
<comment type="similarity">
    <text evidence="1">Belongs to the glycosyl hydrolase 57 family.</text>
</comment>
<evidence type="ECO:0000259" key="3">
    <source>
        <dbReference type="Pfam" id="PF03065"/>
    </source>
</evidence>
<keyword evidence="2" id="KW-0119">Carbohydrate metabolism</keyword>
<dbReference type="PANTHER" id="PTHR36306">
    <property type="entry name" value="ALPHA-AMYLASE-RELATED-RELATED"/>
    <property type="match status" value="1"/>
</dbReference>
<dbReference type="GO" id="GO:0005975">
    <property type="term" value="P:carbohydrate metabolic process"/>
    <property type="evidence" value="ECO:0007669"/>
    <property type="project" value="InterPro"/>
</dbReference>
<reference evidence="4 5" key="1">
    <citation type="journal article" date="2016" name="Nat. Commun.">
        <title>Thousands of microbial genomes shed light on interconnected biogeochemical processes in an aquifer system.</title>
        <authorList>
            <person name="Anantharaman K."/>
            <person name="Brown C.T."/>
            <person name="Hug L.A."/>
            <person name="Sharon I."/>
            <person name="Castelle C.J."/>
            <person name="Probst A.J."/>
            <person name="Thomas B.C."/>
            <person name="Singh A."/>
            <person name="Wilkins M.J."/>
            <person name="Karaoz U."/>
            <person name="Brodie E.L."/>
            <person name="Williams K.H."/>
            <person name="Hubbard S.S."/>
            <person name="Banfield J.F."/>
        </authorList>
    </citation>
    <scope>NUCLEOTIDE SEQUENCE [LARGE SCALE GENOMIC DNA]</scope>
</reference>
<evidence type="ECO:0000256" key="1">
    <source>
        <dbReference type="ARBA" id="ARBA00006821"/>
    </source>
</evidence>
<gene>
    <name evidence="4" type="ORF">A2Y83_01625</name>
</gene>
<evidence type="ECO:0000313" key="5">
    <source>
        <dbReference type="Proteomes" id="UP000178323"/>
    </source>
</evidence>
<organism evidence="4 5">
    <name type="scientific">Candidatus Falkowbacteria bacterium RBG_13_39_14</name>
    <dbReference type="NCBI Taxonomy" id="1797985"/>
    <lineage>
        <taxon>Bacteria</taxon>
        <taxon>Candidatus Falkowiibacteriota</taxon>
    </lineage>
</organism>
<protein>
    <recommendedName>
        <fullName evidence="3">Glycoside hydrolase family 57 N-terminal domain-containing protein</fullName>
    </recommendedName>
</protein>